<gene>
    <name evidence="2" type="ORF">COT99_02150</name>
</gene>
<name>A0A2H0V281_9BACT</name>
<dbReference type="Pfam" id="PF01261">
    <property type="entry name" value="AP_endonuc_2"/>
    <property type="match status" value="1"/>
</dbReference>
<reference evidence="3" key="1">
    <citation type="submission" date="2017-09" db="EMBL/GenBank/DDBJ databases">
        <title>Depth-based differentiation of microbial function through sediment-hosted aquifers and enrichment of novel symbionts in the deep terrestrial subsurface.</title>
        <authorList>
            <person name="Probst A.J."/>
            <person name="Ladd B."/>
            <person name="Jarett J.K."/>
            <person name="Geller-Mcgrath D.E."/>
            <person name="Sieber C.M.K."/>
            <person name="Emerson J.B."/>
            <person name="Anantharaman K."/>
            <person name="Thomas B.C."/>
            <person name="Malmstrom R."/>
            <person name="Stieglmeier M."/>
            <person name="Klingl A."/>
            <person name="Woyke T."/>
            <person name="Ryan C.M."/>
            <person name="Banfield J.F."/>
        </authorList>
    </citation>
    <scope>NUCLEOTIDE SEQUENCE [LARGE SCALE GENOMIC DNA]</scope>
</reference>
<dbReference type="AlphaFoldDB" id="A0A2H0V281"/>
<organism evidence="2 3">
    <name type="scientific">Candidatus Falkowbacteria bacterium CG10_big_fil_rev_8_21_14_0_10_43_10</name>
    <dbReference type="NCBI Taxonomy" id="1974567"/>
    <lineage>
        <taxon>Bacteria</taxon>
        <taxon>Candidatus Falkowiibacteriota</taxon>
    </lineage>
</organism>
<protein>
    <recommendedName>
        <fullName evidence="1">Xylose isomerase-like TIM barrel domain-containing protein</fullName>
    </recommendedName>
</protein>
<dbReference type="PANTHER" id="PTHR12110:SF21">
    <property type="entry name" value="XYLOSE ISOMERASE-LIKE TIM BARREL DOMAIN-CONTAINING PROTEIN"/>
    <property type="match status" value="1"/>
</dbReference>
<dbReference type="InterPro" id="IPR013022">
    <property type="entry name" value="Xyl_isomerase-like_TIM-brl"/>
</dbReference>
<proteinExistence type="predicted"/>
<comment type="caution">
    <text evidence="2">The sequence shown here is derived from an EMBL/GenBank/DDBJ whole genome shotgun (WGS) entry which is preliminary data.</text>
</comment>
<dbReference type="Gene3D" id="3.20.20.150">
    <property type="entry name" value="Divalent-metal-dependent TIM barrel enzymes"/>
    <property type="match status" value="1"/>
</dbReference>
<feature type="domain" description="Xylose isomerase-like TIM barrel" evidence="1">
    <location>
        <begin position="45"/>
        <end position="363"/>
    </location>
</feature>
<dbReference type="InterPro" id="IPR036237">
    <property type="entry name" value="Xyl_isomerase-like_sf"/>
</dbReference>
<sequence length="394" mass="42911">MGFKQTPKHVNGNGSFHQIGIVQGQMCGPYPNRLDFLKVVGKNGIGFDAVELAGWTLDLAVSATNEGAEAHAKALLQECQNEGLIIATIAAHLPGQVLGDEPAAETLQFQSGEPVEAYVAWRKAGNVPPENDPYYVPPDVGEKMRAKATADLLAIGRIAHHLGKLQSRNVTISGFTGAPARHWRHWFPFPPLPGKIGDHTLPSVHDVAKKLMLERFGPVWDEYKNLGVRFGQEDHPTEMAIGDEASAEEFLKTVDDAGYAAVVGFNFDFSHKGWNYGNATVYLRTFGERVWSVHFKGVKWTGPHTAAGIIGGWLPFGDLRRSMDFVYSGSPRDMTNSQEIIVALNATGYDGALNIEIEDNQFDLTACARAALAEVRKVDLPLSKGAFDTAFAQA</sequence>
<evidence type="ECO:0000259" key="1">
    <source>
        <dbReference type="Pfam" id="PF01261"/>
    </source>
</evidence>
<dbReference type="SUPFAM" id="SSF51658">
    <property type="entry name" value="Xylose isomerase-like"/>
    <property type="match status" value="1"/>
</dbReference>
<evidence type="ECO:0000313" key="3">
    <source>
        <dbReference type="Proteomes" id="UP000228626"/>
    </source>
</evidence>
<dbReference type="EMBL" id="PFAR01000025">
    <property type="protein sequence ID" value="PIR93172.1"/>
    <property type="molecule type" value="Genomic_DNA"/>
</dbReference>
<dbReference type="InterPro" id="IPR050312">
    <property type="entry name" value="IolE/XylAMocC-like"/>
</dbReference>
<dbReference type="PANTHER" id="PTHR12110">
    <property type="entry name" value="HYDROXYPYRUVATE ISOMERASE"/>
    <property type="match status" value="1"/>
</dbReference>
<accession>A0A2H0V281</accession>
<evidence type="ECO:0000313" key="2">
    <source>
        <dbReference type="EMBL" id="PIR93172.1"/>
    </source>
</evidence>
<dbReference type="Proteomes" id="UP000228626">
    <property type="component" value="Unassembled WGS sequence"/>
</dbReference>